<dbReference type="Proteomes" id="UP000294194">
    <property type="component" value="Unassembled WGS sequence"/>
</dbReference>
<reference evidence="3" key="1">
    <citation type="submission" date="2019-02" db="EMBL/GenBank/DDBJ databases">
        <title>Glaciihabitans arcticus sp. nov., a psychrotolerant bacterium isolated from polar soil.</title>
        <authorList>
            <person name="Dahal R.H."/>
        </authorList>
    </citation>
    <scope>NUCLEOTIDE SEQUENCE [LARGE SCALE GENOMIC DNA]</scope>
    <source>
        <strain evidence="3">RP-3-7</strain>
    </source>
</reference>
<protein>
    <submittedName>
        <fullName evidence="2">Uncharacterized protein</fullName>
    </submittedName>
</protein>
<proteinExistence type="predicted"/>
<keyword evidence="3" id="KW-1185">Reference proteome</keyword>
<keyword evidence="1" id="KW-0472">Membrane</keyword>
<gene>
    <name evidence="2" type="ORF">EYE40_02355</name>
</gene>
<name>A0A4V2JEP9_9MICO</name>
<evidence type="ECO:0000313" key="2">
    <source>
        <dbReference type="EMBL" id="TBN56329.1"/>
    </source>
</evidence>
<dbReference type="AlphaFoldDB" id="A0A4V2JEP9"/>
<keyword evidence="1" id="KW-1133">Transmembrane helix</keyword>
<organism evidence="2 3">
    <name type="scientific">Glaciihabitans arcticus</name>
    <dbReference type="NCBI Taxonomy" id="2668039"/>
    <lineage>
        <taxon>Bacteria</taxon>
        <taxon>Bacillati</taxon>
        <taxon>Actinomycetota</taxon>
        <taxon>Actinomycetes</taxon>
        <taxon>Micrococcales</taxon>
        <taxon>Microbacteriaceae</taxon>
        <taxon>Glaciihabitans</taxon>
    </lineage>
</organism>
<dbReference type="RefSeq" id="WP_130980439.1">
    <property type="nucleotide sequence ID" value="NZ_SISG01000001.1"/>
</dbReference>
<sequence>MSLYAAPEFPPAEPLPPIPVGKRPLWPVVTAVLVVALIVASSITAFMQRDNIRDLITVWNYETPAEIDAYIERATMTDRAAFLFKASEPQITSSTTLNEACSSHEEGVGVLGCYIPSIRSILLFDVTDDRLDGIEEVVASHEVLHAAWARMSQDDRDAVAPLLEEAAASMSDDEDFTTRMAVYATLEPGQKLNELHSIIGTEVAGIPAALETYYEEYFSDRAALVALHLKSHAVFVDIQERSDALIAELTELREGIEADVVDYEAGYDSLNRDIEGFNRRADSGDFGSAGQFNAERNAIIARQAALDKNFASIKAREKIYDKKRVELEALNAQAAELNEGLNIEPRTDTDVE</sequence>
<accession>A0A4V2JEP9</accession>
<comment type="caution">
    <text evidence="2">The sequence shown here is derived from an EMBL/GenBank/DDBJ whole genome shotgun (WGS) entry which is preliminary data.</text>
</comment>
<feature type="transmembrane region" description="Helical" evidence="1">
    <location>
        <begin position="25"/>
        <end position="46"/>
    </location>
</feature>
<evidence type="ECO:0000256" key="1">
    <source>
        <dbReference type="SAM" id="Phobius"/>
    </source>
</evidence>
<keyword evidence="1" id="KW-0812">Transmembrane</keyword>
<dbReference type="EMBL" id="SISG01000001">
    <property type="protein sequence ID" value="TBN56329.1"/>
    <property type="molecule type" value="Genomic_DNA"/>
</dbReference>
<evidence type="ECO:0000313" key="3">
    <source>
        <dbReference type="Proteomes" id="UP000294194"/>
    </source>
</evidence>